<dbReference type="KEGG" id="ngr:NAEGRDRAFT_51722"/>
<feature type="compositionally biased region" description="Basic and acidic residues" evidence="1">
    <location>
        <begin position="25"/>
        <end position="38"/>
    </location>
</feature>
<feature type="compositionally biased region" description="Polar residues" evidence="1">
    <location>
        <begin position="277"/>
        <end position="286"/>
    </location>
</feature>
<dbReference type="VEuPathDB" id="AmoebaDB:NAEGRDRAFT_51722"/>
<dbReference type="InParanoid" id="D2VRP0"/>
<protein>
    <submittedName>
        <fullName evidence="2">Predicted protein</fullName>
    </submittedName>
</protein>
<dbReference type="AlphaFoldDB" id="D2VRP0"/>
<evidence type="ECO:0000313" key="2">
    <source>
        <dbReference type="EMBL" id="EFC40494.1"/>
    </source>
</evidence>
<name>D2VRP0_NAEGR</name>
<sequence>MKKNQVKSKNSTTTEKVQGRSPIVLKREQQKYLPDHPNRIKVNGVDSGGQSTSFGQTSLSEVKYWYYMFNERSGLDDPSVPLYSSFASDFKFGSIREKVMNKANATTQALQNSKFNPDQHFTNPKHKRKNTFPSTLMISGSSAINSENIEPKELPASLSSRQSYTSNSSVNNIPSIPTNLVRPSSASISLRKKAASVSLPVRPMSARVGKSTNNNFISISVNNPANERVVYNSPEKTRSSLDLDEIASNISQVSKIESISSSKSPYSFNTPPIPNKTFKQSTTSSNTRKELSDSIARPTSARLSGRSEFTPPPDIAASRVDNSKLRIRPQSSYNSNQNRYTVPHRPQSASVLT</sequence>
<feature type="compositionally biased region" description="Polar residues" evidence="1">
    <location>
        <begin position="7"/>
        <end position="16"/>
    </location>
</feature>
<evidence type="ECO:0000313" key="3">
    <source>
        <dbReference type="Proteomes" id="UP000006671"/>
    </source>
</evidence>
<organism evidence="3">
    <name type="scientific">Naegleria gruberi</name>
    <name type="common">Amoeba</name>
    <dbReference type="NCBI Taxonomy" id="5762"/>
    <lineage>
        <taxon>Eukaryota</taxon>
        <taxon>Discoba</taxon>
        <taxon>Heterolobosea</taxon>
        <taxon>Tetramitia</taxon>
        <taxon>Eutetramitia</taxon>
        <taxon>Vahlkampfiidae</taxon>
        <taxon>Naegleria</taxon>
    </lineage>
</organism>
<dbReference type="Proteomes" id="UP000006671">
    <property type="component" value="Unassembled WGS sequence"/>
</dbReference>
<dbReference type="EMBL" id="GG738892">
    <property type="protein sequence ID" value="EFC40494.1"/>
    <property type="molecule type" value="Genomic_DNA"/>
</dbReference>
<feature type="compositionally biased region" description="Polar residues" evidence="1">
    <location>
        <begin position="329"/>
        <end position="340"/>
    </location>
</feature>
<feature type="region of interest" description="Disordered" evidence="1">
    <location>
        <begin position="155"/>
        <end position="178"/>
    </location>
</feature>
<dbReference type="OMA" id="YYLFNER"/>
<dbReference type="OrthoDB" id="10347328at2759"/>
<reference evidence="2 3" key="1">
    <citation type="journal article" date="2010" name="Cell">
        <title>The genome of Naegleria gruberi illuminates early eukaryotic versatility.</title>
        <authorList>
            <person name="Fritz-Laylin L.K."/>
            <person name="Prochnik S.E."/>
            <person name="Ginger M.L."/>
            <person name="Dacks J.B."/>
            <person name="Carpenter M.L."/>
            <person name="Field M.C."/>
            <person name="Kuo A."/>
            <person name="Paredez A."/>
            <person name="Chapman J."/>
            <person name="Pham J."/>
            <person name="Shu S."/>
            <person name="Neupane R."/>
            <person name="Cipriano M."/>
            <person name="Mancuso J."/>
            <person name="Tu H."/>
            <person name="Salamov A."/>
            <person name="Lindquist E."/>
            <person name="Shapiro H."/>
            <person name="Lucas S."/>
            <person name="Grigoriev I.V."/>
            <person name="Cande W.Z."/>
            <person name="Fulton C."/>
            <person name="Rokhsar D.S."/>
            <person name="Dawson S.C."/>
        </authorList>
    </citation>
    <scope>NUCLEOTIDE SEQUENCE [LARGE SCALE GENOMIC DNA]</scope>
    <source>
        <strain evidence="2 3">NEG-M</strain>
    </source>
</reference>
<accession>D2VRP0</accession>
<keyword evidence="3" id="KW-1185">Reference proteome</keyword>
<proteinExistence type="predicted"/>
<dbReference type="RefSeq" id="XP_002673238.1">
    <property type="nucleotide sequence ID" value="XM_002673192.1"/>
</dbReference>
<feature type="region of interest" description="Disordered" evidence="1">
    <location>
        <begin position="1"/>
        <end position="53"/>
    </location>
</feature>
<feature type="region of interest" description="Disordered" evidence="1">
    <location>
        <begin position="261"/>
        <end position="353"/>
    </location>
</feature>
<gene>
    <name evidence="2" type="ORF">NAEGRDRAFT_51722</name>
</gene>
<dbReference type="GeneID" id="8850999"/>
<evidence type="ECO:0000256" key="1">
    <source>
        <dbReference type="SAM" id="MobiDB-lite"/>
    </source>
</evidence>
<feature type="compositionally biased region" description="Low complexity" evidence="1">
    <location>
        <begin position="165"/>
        <end position="178"/>
    </location>
</feature>